<dbReference type="Proteomes" id="UP001162164">
    <property type="component" value="Unassembled WGS sequence"/>
</dbReference>
<dbReference type="InterPro" id="IPR011644">
    <property type="entry name" value="Heme_NO-bd"/>
</dbReference>
<protein>
    <recommendedName>
        <fullName evidence="1">Heme NO-binding domain-containing protein</fullName>
    </recommendedName>
</protein>
<keyword evidence="3" id="KW-1185">Reference proteome</keyword>
<dbReference type="Pfam" id="PF07700">
    <property type="entry name" value="HNOB"/>
    <property type="match status" value="1"/>
</dbReference>
<accession>A0ABQ9JMP5</accession>
<dbReference type="SUPFAM" id="SSF111126">
    <property type="entry name" value="Ligand-binding domain in the NO signalling and Golgi transport"/>
    <property type="match status" value="1"/>
</dbReference>
<sequence>MELSFLCLGGDLKEFLNTLGSVYDVLKNQDSLEEYSDIFICTAINDRSLQLEFISDRPVIALLLTGMLKVISEMIYFVDIRIEVSRADQDQKYFSSKTCDGKRCGRHKHGIKCSILRSDCHGSENCSNAEKQPLEEISDSEAIDDETTKHFQINIGNKDFGELGDLYKVEDLVGDPETENYVESDDAVQLSKKNEIKIEF</sequence>
<dbReference type="EMBL" id="JAPWTJ010000335">
    <property type="protein sequence ID" value="KAJ8979495.1"/>
    <property type="molecule type" value="Genomic_DNA"/>
</dbReference>
<feature type="domain" description="Heme NO-binding" evidence="1">
    <location>
        <begin position="7"/>
        <end position="84"/>
    </location>
</feature>
<reference evidence="2" key="1">
    <citation type="journal article" date="2023" name="Insect Mol. Biol.">
        <title>Genome sequencing provides insights into the evolution of gene families encoding plant cell wall-degrading enzymes in longhorned beetles.</title>
        <authorList>
            <person name="Shin N.R."/>
            <person name="Okamura Y."/>
            <person name="Kirsch R."/>
            <person name="Pauchet Y."/>
        </authorList>
    </citation>
    <scope>NUCLEOTIDE SEQUENCE</scope>
    <source>
        <strain evidence="2">MMC_N1</strain>
    </source>
</reference>
<evidence type="ECO:0000313" key="2">
    <source>
        <dbReference type="EMBL" id="KAJ8979495.1"/>
    </source>
</evidence>
<gene>
    <name evidence="2" type="ORF">NQ317_000371</name>
</gene>
<evidence type="ECO:0000259" key="1">
    <source>
        <dbReference type="Pfam" id="PF07700"/>
    </source>
</evidence>
<dbReference type="InterPro" id="IPR038158">
    <property type="entry name" value="H-NOX_domain_sf"/>
</dbReference>
<organism evidence="2 3">
    <name type="scientific">Molorchus minor</name>
    <dbReference type="NCBI Taxonomy" id="1323400"/>
    <lineage>
        <taxon>Eukaryota</taxon>
        <taxon>Metazoa</taxon>
        <taxon>Ecdysozoa</taxon>
        <taxon>Arthropoda</taxon>
        <taxon>Hexapoda</taxon>
        <taxon>Insecta</taxon>
        <taxon>Pterygota</taxon>
        <taxon>Neoptera</taxon>
        <taxon>Endopterygota</taxon>
        <taxon>Coleoptera</taxon>
        <taxon>Polyphaga</taxon>
        <taxon>Cucujiformia</taxon>
        <taxon>Chrysomeloidea</taxon>
        <taxon>Cerambycidae</taxon>
        <taxon>Lamiinae</taxon>
        <taxon>Monochamini</taxon>
        <taxon>Molorchus</taxon>
    </lineage>
</organism>
<proteinExistence type="predicted"/>
<name>A0ABQ9JMP5_9CUCU</name>
<evidence type="ECO:0000313" key="3">
    <source>
        <dbReference type="Proteomes" id="UP001162164"/>
    </source>
</evidence>
<dbReference type="Gene3D" id="3.90.1520.10">
    <property type="entry name" value="H-NOX domain"/>
    <property type="match status" value="1"/>
</dbReference>
<comment type="caution">
    <text evidence="2">The sequence shown here is derived from an EMBL/GenBank/DDBJ whole genome shotgun (WGS) entry which is preliminary data.</text>
</comment>
<dbReference type="InterPro" id="IPR024096">
    <property type="entry name" value="NO_sig/Golgi_transp_ligand-bd"/>
</dbReference>